<protein>
    <recommendedName>
        <fullName evidence="4">Reverse transcriptase domain-containing protein</fullName>
    </recommendedName>
</protein>
<dbReference type="InParanoid" id="A0A0C3IJ28"/>
<accession>A0A0C3IJ28</accession>
<organism evidence="2 3">
    <name type="scientific">Pisolithus tinctorius Marx 270</name>
    <dbReference type="NCBI Taxonomy" id="870435"/>
    <lineage>
        <taxon>Eukaryota</taxon>
        <taxon>Fungi</taxon>
        <taxon>Dikarya</taxon>
        <taxon>Basidiomycota</taxon>
        <taxon>Agaricomycotina</taxon>
        <taxon>Agaricomycetes</taxon>
        <taxon>Agaricomycetidae</taxon>
        <taxon>Boletales</taxon>
        <taxon>Sclerodermatineae</taxon>
        <taxon>Pisolithaceae</taxon>
        <taxon>Pisolithus</taxon>
    </lineage>
</organism>
<dbReference type="Gene3D" id="3.10.10.10">
    <property type="entry name" value="HIV Type 1 Reverse Transcriptase, subunit A, domain 1"/>
    <property type="match status" value="1"/>
</dbReference>
<dbReference type="EMBL" id="KN832036">
    <property type="protein sequence ID" value="KIN96992.1"/>
    <property type="molecule type" value="Genomic_DNA"/>
</dbReference>
<dbReference type="Proteomes" id="UP000054217">
    <property type="component" value="Unassembled WGS sequence"/>
</dbReference>
<feature type="region of interest" description="Disordered" evidence="1">
    <location>
        <begin position="22"/>
        <end position="57"/>
    </location>
</feature>
<evidence type="ECO:0000313" key="2">
    <source>
        <dbReference type="EMBL" id="KIN96992.1"/>
    </source>
</evidence>
<name>A0A0C3IJ28_PISTI</name>
<keyword evidence="3" id="KW-1185">Reference proteome</keyword>
<dbReference type="OrthoDB" id="5599163at2759"/>
<dbReference type="SUPFAM" id="SSF56672">
    <property type="entry name" value="DNA/RNA polymerases"/>
    <property type="match status" value="1"/>
</dbReference>
<evidence type="ECO:0000256" key="1">
    <source>
        <dbReference type="SAM" id="MobiDB-lite"/>
    </source>
</evidence>
<reference evidence="2 3" key="1">
    <citation type="submission" date="2014-04" db="EMBL/GenBank/DDBJ databases">
        <authorList>
            <consortium name="DOE Joint Genome Institute"/>
            <person name="Kuo A."/>
            <person name="Kohler A."/>
            <person name="Costa M.D."/>
            <person name="Nagy L.G."/>
            <person name="Floudas D."/>
            <person name="Copeland A."/>
            <person name="Barry K.W."/>
            <person name="Cichocki N."/>
            <person name="Veneault-Fourrey C."/>
            <person name="LaButti K."/>
            <person name="Lindquist E.A."/>
            <person name="Lipzen A."/>
            <person name="Lundell T."/>
            <person name="Morin E."/>
            <person name="Murat C."/>
            <person name="Sun H."/>
            <person name="Tunlid A."/>
            <person name="Henrissat B."/>
            <person name="Grigoriev I.V."/>
            <person name="Hibbett D.S."/>
            <person name="Martin F."/>
            <person name="Nordberg H.P."/>
            <person name="Cantor M.N."/>
            <person name="Hua S.X."/>
        </authorList>
    </citation>
    <scope>NUCLEOTIDE SEQUENCE [LARGE SCALE GENOMIC DNA]</scope>
    <source>
        <strain evidence="2 3">Marx 270</strain>
    </source>
</reference>
<evidence type="ECO:0008006" key="4">
    <source>
        <dbReference type="Google" id="ProtNLM"/>
    </source>
</evidence>
<reference evidence="3" key="2">
    <citation type="submission" date="2015-01" db="EMBL/GenBank/DDBJ databases">
        <title>Evolutionary Origins and Diversification of the Mycorrhizal Mutualists.</title>
        <authorList>
            <consortium name="DOE Joint Genome Institute"/>
            <consortium name="Mycorrhizal Genomics Consortium"/>
            <person name="Kohler A."/>
            <person name="Kuo A."/>
            <person name="Nagy L.G."/>
            <person name="Floudas D."/>
            <person name="Copeland A."/>
            <person name="Barry K.W."/>
            <person name="Cichocki N."/>
            <person name="Veneault-Fourrey C."/>
            <person name="LaButti K."/>
            <person name="Lindquist E.A."/>
            <person name="Lipzen A."/>
            <person name="Lundell T."/>
            <person name="Morin E."/>
            <person name="Murat C."/>
            <person name="Riley R."/>
            <person name="Ohm R."/>
            <person name="Sun H."/>
            <person name="Tunlid A."/>
            <person name="Henrissat B."/>
            <person name="Grigoriev I.V."/>
            <person name="Hibbett D.S."/>
            <person name="Martin F."/>
        </authorList>
    </citation>
    <scope>NUCLEOTIDE SEQUENCE [LARGE SCALE GENOMIC DNA]</scope>
    <source>
        <strain evidence="3">Marx 270</strain>
    </source>
</reference>
<dbReference type="HOGENOM" id="CLU_1138407_0_0_1"/>
<proteinExistence type="predicted"/>
<dbReference type="InterPro" id="IPR043502">
    <property type="entry name" value="DNA/RNA_pol_sf"/>
</dbReference>
<sequence length="244" mass="28601">MNNALTFPAGIKIESQDVYRKDTGQYRRDEPFHEGREEGGMDRSIEEEGRSEETEIERPGAKLKGYKMIFAMTEEDFESSGLHFESYLVESLTTELQDEEEWIKQVMKYKPVAKKVRPVATETLAEFRVERREERADKFEWDPGGFLWPEELKLVKWLVRIHEKAFAWDASERGTFREDMFPPLKIPMVPHKPWVYRNIPIPPAIYGDIVQIIKEKIAAGVYEPSTSSYRSRWFCIVKKDGKSL</sequence>
<dbReference type="AlphaFoldDB" id="A0A0C3IJ28"/>
<gene>
    <name evidence="2" type="ORF">M404DRAFT_32723</name>
</gene>
<evidence type="ECO:0000313" key="3">
    <source>
        <dbReference type="Proteomes" id="UP000054217"/>
    </source>
</evidence>